<dbReference type="InterPro" id="IPR025893">
    <property type="entry name" value="Tocopherol_cyclase"/>
</dbReference>
<keyword evidence="2" id="KW-1185">Reference proteome</keyword>
<dbReference type="RefSeq" id="WP_085559673.1">
    <property type="nucleotide sequence ID" value="NZ_FOAH01000044.1"/>
</dbReference>
<dbReference type="Proteomes" id="UP000193435">
    <property type="component" value="Unassembled WGS sequence"/>
</dbReference>
<protein>
    <submittedName>
        <fullName evidence="1">Tocopherol cyclase</fullName>
    </submittedName>
</protein>
<evidence type="ECO:0000313" key="2">
    <source>
        <dbReference type="Proteomes" id="UP000193435"/>
    </source>
</evidence>
<dbReference type="Pfam" id="PF14249">
    <property type="entry name" value="Tocopherol_cycl"/>
    <property type="match status" value="1"/>
</dbReference>
<dbReference type="PANTHER" id="PTHR35309">
    <property type="match status" value="1"/>
</dbReference>
<evidence type="ECO:0000313" key="1">
    <source>
        <dbReference type="EMBL" id="SMH33462.1"/>
    </source>
</evidence>
<dbReference type="AlphaFoldDB" id="A0A1X7N7S5"/>
<gene>
    <name evidence="1" type="ORF">SAMN04488700_1530</name>
</gene>
<proteinExistence type="predicted"/>
<name>A0A1X7N7S5_9LACT</name>
<sequence length="325" mass="37107">MNKKRANAILFQGDLNKKPYFEGWYYKQVSNNGKQIISLIPGISLSEVDSHSFVQYIMTMQGEDGKKKTETGYISYPLSAFDYQEEPFQLKIGPNIFTQSKVKVDLKNEQLTLNGTVEFGKFTPIKQTALTPNIMGFFSYFPLMQCSHGIVSMNHSLTGSFTVNEEKFDFSAGKGYIERDWGISFPREYVWIQSNHFENNGTSLFFSEAHIPFMKTAFQGFICNLVVDNKEHRFATYHRDKCEIEKIDEQHVAIILENKTAKLRIKAEITNPGELIAPTLSGMQKVIKEELGGAVKIDLYLKEEKTHYKDETTSAGIEIVDHTED</sequence>
<dbReference type="OrthoDB" id="9772627at2"/>
<accession>A0A1X7N7S5</accession>
<dbReference type="PANTHER" id="PTHR35309:SF4">
    <property type="entry name" value="TOCOPHEROL CYCLASE"/>
    <property type="match status" value="1"/>
</dbReference>
<dbReference type="GO" id="GO:0009976">
    <property type="term" value="F:tocopherol cyclase activity"/>
    <property type="evidence" value="ECO:0007669"/>
    <property type="project" value="InterPro"/>
</dbReference>
<dbReference type="STRING" id="1073423.SAMN04488700_1530"/>
<reference evidence="1 2" key="1">
    <citation type="submission" date="2017-04" db="EMBL/GenBank/DDBJ databases">
        <authorList>
            <person name="Afonso C.L."/>
            <person name="Miller P.J."/>
            <person name="Scott M.A."/>
            <person name="Spackman E."/>
            <person name="Goraichik I."/>
            <person name="Dimitrov K.M."/>
            <person name="Suarez D.L."/>
            <person name="Swayne D.E."/>
        </authorList>
    </citation>
    <scope>NUCLEOTIDE SEQUENCE [LARGE SCALE GENOMIC DNA]</scope>
    <source>
        <strain evidence="1 2">LMG26642</strain>
    </source>
</reference>
<organism evidence="1 2">
    <name type="scientific">Carnobacterium iners</name>
    <dbReference type="NCBI Taxonomy" id="1073423"/>
    <lineage>
        <taxon>Bacteria</taxon>
        <taxon>Bacillati</taxon>
        <taxon>Bacillota</taxon>
        <taxon>Bacilli</taxon>
        <taxon>Lactobacillales</taxon>
        <taxon>Carnobacteriaceae</taxon>
        <taxon>Carnobacterium</taxon>
    </lineage>
</organism>
<dbReference type="SUPFAM" id="SSF159245">
    <property type="entry name" value="AttH-like"/>
    <property type="match status" value="1"/>
</dbReference>
<dbReference type="EMBL" id="FXBJ01000002">
    <property type="protein sequence ID" value="SMH33462.1"/>
    <property type="molecule type" value="Genomic_DNA"/>
</dbReference>